<sequence length="124" mass="13786">MAQANPDHNHHVSEGDVKAPNILERAKEEIDAIMHSAKPHHHGETHGTSPEIDQNTPVDEVKAPNIFERAKEEVEAIVEAIHPKKESDHNSSSDKEGGFWGFLARSENDEDAKEAAESHKRESN</sequence>
<evidence type="ECO:0000313" key="2">
    <source>
        <dbReference type="EMBL" id="KAG9455638.1"/>
    </source>
</evidence>
<feature type="region of interest" description="Disordered" evidence="1">
    <location>
        <begin position="82"/>
        <end position="124"/>
    </location>
</feature>
<dbReference type="PANTHER" id="PTHR35277:SF10">
    <property type="entry name" value="OS09G0363700 PROTEIN"/>
    <property type="match status" value="1"/>
</dbReference>
<feature type="region of interest" description="Disordered" evidence="1">
    <location>
        <begin position="1"/>
        <end position="58"/>
    </location>
</feature>
<name>A0AAV7F3Q0_ARIFI</name>
<dbReference type="AlphaFoldDB" id="A0AAV7F3Q0"/>
<evidence type="ECO:0000256" key="1">
    <source>
        <dbReference type="SAM" id="MobiDB-lite"/>
    </source>
</evidence>
<dbReference type="EMBL" id="JAINDJ010000002">
    <property type="protein sequence ID" value="KAG9455638.1"/>
    <property type="molecule type" value="Genomic_DNA"/>
</dbReference>
<accession>A0AAV7F3Q0</accession>
<keyword evidence="3" id="KW-1185">Reference proteome</keyword>
<gene>
    <name evidence="2" type="ORF">H6P81_000146</name>
</gene>
<feature type="compositionally biased region" description="Basic and acidic residues" evidence="1">
    <location>
        <begin position="7"/>
        <end position="17"/>
    </location>
</feature>
<comment type="caution">
    <text evidence="2">The sequence shown here is derived from an EMBL/GenBank/DDBJ whole genome shotgun (WGS) entry which is preliminary data.</text>
</comment>
<protein>
    <submittedName>
        <fullName evidence="2">Uncharacterized protein</fullName>
    </submittedName>
</protein>
<feature type="compositionally biased region" description="Polar residues" evidence="1">
    <location>
        <begin position="46"/>
        <end position="57"/>
    </location>
</feature>
<proteinExistence type="predicted"/>
<feature type="compositionally biased region" description="Basic and acidic residues" evidence="1">
    <location>
        <begin position="113"/>
        <end position="124"/>
    </location>
</feature>
<reference evidence="2 3" key="1">
    <citation type="submission" date="2021-07" db="EMBL/GenBank/DDBJ databases">
        <title>The Aristolochia fimbriata genome: insights into angiosperm evolution, floral development and chemical biosynthesis.</title>
        <authorList>
            <person name="Jiao Y."/>
        </authorList>
    </citation>
    <scope>NUCLEOTIDE SEQUENCE [LARGE SCALE GENOMIC DNA]</scope>
    <source>
        <strain evidence="2">IBCAS-2021</strain>
        <tissue evidence="2">Leaf</tissue>
    </source>
</reference>
<feature type="compositionally biased region" description="Basic and acidic residues" evidence="1">
    <location>
        <begin position="82"/>
        <end position="97"/>
    </location>
</feature>
<dbReference type="PANTHER" id="PTHR35277">
    <property type="entry name" value="OS09G0363700 PROTEIN"/>
    <property type="match status" value="1"/>
</dbReference>
<evidence type="ECO:0000313" key="3">
    <source>
        <dbReference type="Proteomes" id="UP000825729"/>
    </source>
</evidence>
<dbReference type="Proteomes" id="UP000825729">
    <property type="component" value="Unassembled WGS sequence"/>
</dbReference>
<organism evidence="2 3">
    <name type="scientific">Aristolochia fimbriata</name>
    <name type="common">White veined hardy Dutchman's pipe vine</name>
    <dbReference type="NCBI Taxonomy" id="158543"/>
    <lineage>
        <taxon>Eukaryota</taxon>
        <taxon>Viridiplantae</taxon>
        <taxon>Streptophyta</taxon>
        <taxon>Embryophyta</taxon>
        <taxon>Tracheophyta</taxon>
        <taxon>Spermatophyta</taxon>
        <taxon>Magnoliopsida</taxon>
        <taxon>Magnoliidae</taxon>
        <taxon>Piperales</taxon>
        <taxon>Aristolochiaceae</taxon>
        <taxon>Aristolochia</taxon>
    </lineage>
</organism>